<dbReference type="InterPro" id="IPR029032">
    <property type="entry name" value="AhpD-like"/>
</dbReference>
<dbReference type="InterPro" id="IPR004675">
    <property type="entry name" value="AhpD_core"/>
</dbReference>
<dbReference type="Gene3D" id="1.20.1290.10">
    <property type="entry name" value="AhpD-like"/>
    <property type="match status" value="1"/>
</dbReference>
<dbReference type="SUPFAM" id="SSF69118">
    <property type="entry name" value="AhpD-like"/>
    <property type="match status" value="1"/>
</dbReference>
<keyword evidence="3" id="KW-1185">Reference proteome</keyword>
<sequence length="113" mass="12340">MMHYESSDAKYMENIKEKYPKGFEAFAAFDGAVFSENDHVLSKKTRELIAIAVATTTQCPHCVEIHSRGAYKAGASEEEISEAVMVSAALRAGGAVTHGWMAMKFFQDEANSG</sequence>
<evidence type="ECO:0000259" key="1">
    <source>
        <dbReference type="Pfam" id="PF02627"/>
    </source>
</evidence>
<evidence type="ECO:0000313" key="3">
    <source>
        <dbReference type="Proteomes" id="UP000294506"/>
    </source>
</evidence>
<dbReference type="PANTHER" id="PTHR33930">
    <property type="entry name" value="ALKYL HYDROPEROXIDE REDUCTASE AHPD"/>
    <property type="match status" value="1"/>
</dbReference>
<dbReference type="InterPro" id="IPR003779">
    <property type="entry name" value="CMD-like"/>
</dbReference>
<dbReference type="RefSeq" id="WP_036475506.1">
    <property type="nucleotide sequence ID" value="NZ_SOAN01000007.1"/>
</dbReference>
<accession>A0A4R7G0S7</accession>
<keyword evidence="2" id="KW-0560">Oxidoreductase</keyword>
<proteinExistence type="predicted"/>
<comment type="caution">
    <text evidence="2">The sequence shown here is derived from an EMBL/GenBank/DDBJ whole genome shotgun (WGS) entry which is preliminary data.</text>
</comment>
<reference evidence="2 3" key="1">
    <citation type="submission" date="2019-03" db="EMBL/GenBank/DDBJ databases">
        <title>Genomic Encyclopedia of Type Strains, Phase III (KMG-III): the genomes of soil and plant-associated and newly described type strains.</title>
        <authorList>
            <person name="Whitman W."/>
        </authorList>
    </citation>
    <scope>NUCLEOTIDE SEQUENCE [LARGE SCALE GENOMIC DNA]</scope>
    <source>
        <strain evidence="2 3">DSM 27373</strain>
    </source>
</reference>
<evidence type="ECO:0000313" key="2">
    <source>
        <dbReference type="EMBL" id="TDS84781.1"/>
    </source>
</evidence>
<protein>
    <submittedName>
        <fullName evidence="2">AhpD family alkylhydroperoxidase</fullName>
    </submittedName>
</protein>
<dbReference type="AlphaFoldDB" id="A0A4R7G0S7"/>
<dbReference type="PANTHER" id="PTHR33930:SF8">
    <property type="entry name" value="4-CARBOXYMUCONOLACTONE DECARBOXYLASE"/>
    <property type="match status" value="1"/>
</dbReference>
<keyword evidence="2" id="KW-0575">Peroxidase</keyword>
<gene>
    <name evidence="2" type="ORF">EV640_107179</name>
</gene>
<dbReference type="Pfam" id="PF02627">
    <property type="entry name" value="CMD"/>
    <property type="match status" value="1"/>
</dbReference>
<dbReference type="GO" id="GO:0051920">
    <property type="term" value="F:peroxiredoxin activity"/>
    <property type="evidence" value="ECO:0007669"/>
    <property type="project" value="InterPro"/>
</dbReference>
<dbReference type="Proteomes" id="UP000294506">
    <property type="component" value="Unassembled WGS sequence"/>
</dbReference>
<feature type="domain" description="Carboxymuconolactone decarboxylase-like" evidence="1">
    <location>
        <begin position="20"/>
        <end position="102"/>
    </location>
</feature>
<organism evidence="2 3">
    <name type="scientific">Nesterenkonia aurantiaca</name>
    <dbReference type="NCBI Taxonomy" id="1436010"/>
    <lineage>
        <taxon>Bacteria</taxon>
        <taxon>Bacillati</taxon>
        <taxon>Actinomycetota</taxon>
        <taxon>Actinomycetes</taxon>
        <taxon>Micrococcales</taxon>
        <taxon>Micrococcaceae</taxon>
        <taxon>Nesterenkonia</taxon>
    </lineage>
</organism>
<name>A0A4R7G0S7_9MICC</name>
<dbReference type="NCBIfam" id="TIGR00778">
    <property type="entry name" value="ahpD_dom"/>
    <property type="match status" value="1"/>
</dbReference>
<dbReference type="EMBL" id="SOAN01000007">
    <property type="protein sequence ID" value="TDS84781.1"/>
    <property type="molecule type" value="Genomic_DNA"/>
</dbReference>